<evidence type="ECO:0000313" key="6">
    <source>
        <dbReference type="EMBL" id="MCR6546658.1"/>
    </source>
</evidence>
<protein>
    <submittedName>
        <fullName evidence="6">Aminotransferase class IV</fullName>
    </submittedName>
</protein>
<dbReference type="Gene3D" id="3.20.10.10">
    <property type="entry name" value="D-amino Acid Aminotransferase, subunit A, domain 2"/>
    <property type="match status" value="1"/>
</dbReference>
<dbReference type="EMBL" id="JANPWE010000009">
    <property type="protein sequence ID" value="MCR6546658.1"/>
    <property type="molecule type" value="Genomic_DNA"/>
</dbReference>
<dbReference type="InterPro" id="IPR043131">
    <property type="entry name" value="BCAT-like_N"/>
</dbReference>
<dbReference type="InterPro" id="IPR043132">
    <property type="entry name" value="BCAT-like_C"/>
</dbReference>
<name>A0ABT1Y6Z2_9FIRM</name>
<keyword evidence="3 5" id="KW-0663">Pyridoxal phosphate</keyword>
<proteinExistence type="inferred from homology"/>
<keyword evidence="7" id="KW-1185">Reference proteome</keyword>
<keyword evidence="6" id="KW-0808">Transferase</keyword>
<dbReference type="InterPro" id="IPR050571">
    <property type="entry name" value="Class-IV_PLP-Dep_Aminotrnsfr"/>
</dbReference>
<evidence type="ECO:0000256" key="3">
    <source>
        <dbReference type="ARBA" id="ARBA00022898"/>
    </source>
</evidence>
<evidence type="ECO:0000256" key="1">
    <source>
        <dbReference type="ARBA" id="ARBA00001933"/>
    </source>
</evidence>
<dbReference type="PANTHER" id="PTHR42743">
    <property type="entry name" value="AMINO-ACID AMINOTRANSFERASE"/>
    <property type="match status" value="1"/>
</dbReference>
<dbReference type="PROSITE" id="PS00770">
    <property type="entry name" value="AA_TRANSFER_CLASS_4"/>
    <property type="match status" value="1"/>
</dbReference>
<dbReference type="Pfam" id="PF01063">
    <property type="entry name" value="Aminotran_4"/>
    <property type="match status" value="1"/>
</dbReference>
<dbReference type="InterPro" id="IPR001544">
    <property type="entry name" value="Aminotrans_IV"/>
</dbReference>
<evidence type="ECO:0000313" key="7">
    <source>
        <dbReference type="Proteomes" id="UP001524944"/>
    </source>
</evidence>
<comment type="similarity">
    <text evidence="2 4">Belongs to the class-IV pyridoxal-phosphate-dependent aminotransferase family.</text>
</comment>
<evidence type="ECO:0000256" key="2">
    <source>
        <dbReference type="ARBA" id="ARBA00009320"/>
    </source>
</evidence>
<comment type="caution">
    <text evidence="6">The sequence shown here is derived from an EMBL/GenBank/DDBJ whole genome shotgun (WGS) entry which is preliminary data.</text>
</comment>
<gene>
    <name evidence="6" type="ORF">NVS47_14240</name>
</gene>
<organism evidence="6 7">
    <name type="scientific">Dehalobacterium formicoaceticum</name>
    <dbReference type="NCBI Taxonomy" id="51515"/>
    <lineage>
        <taxon>Bacteria</taxon>
        <taxon>Bacillati</taxon>
        <taxon>Bacillota</taxon>
        <taxon>Clostridia</taxon>
        <taxon>Eubacteriales</taxon>
        <taxon>Peptococcaceae</taxon>
        <taxon>Dehalobacterium</taxon>
    </lineage>
</organism>
<keyword evidence="6" id="KW-0032">Aminotransferase</keyword>
<dbReference type="GO" id="GO:0008483">
    <property type="term" value="F:transaminase activity"/>
    <property type="evidence" value="ECO:0007669"/>
    <property type="project" value="UniProtKB-KW"/>
</dbReference>
<reference evidence="6 7" key="1">
    <citation type="submission" date="2022-08" db="EMBL/GenBank/DDBJ databases">
        <title>Proteogenomics of the novel Dehalobacterium formicoaceticum strain EZ94 highlights a key role of methyltransferases during anaerobic dichloromethane degradation.</title>
        <authorList>
            <person name="Wasmund K."/>
        </authorList>
    </citation>
    <scope>NUCLEOTIDE SEQUENCE [LARGE SCALE GENOMIC DNA]</scope>
    <source>
        <strain evidence="6 7">EZ94</strain>
    </source>
</reference>
<dbReference type="InterPro" id="IPR036038">
    <property type="entry name" value="Aminotransferase-like"/>
</dbReference>
<comment type="cofactor">
    <cofactor evidence="1 5">
        <name>pyridoxal 5'-phosphate</name>
        <dbReference type="ChEBI" id="CHEBI:597326"/>
    </cofactor>
</comment>
<dbReference type="Gene3D" id="3.30.470.10">
    <property type="match status" value="1"/>
</dbReference>
<accession>A0ABT1Y6Z2</accession>
<evidence type="ECO:0000256" key="5">
    <source>
        <dbReference type="RuleBase" id="RU004516"/>
    </source>
</evidence>
<dbReference type="Proteomes" id="UP001524944">
    <property type="component" value="Unassembled WGS sequence"/>
</dbReference>
<evidence type="ECO:0000256" key="4">
    <source>
        <dbReference type="RuleBase" id="RU004106"/>
    </source>
</evidence>
<dbReference type="PANTHER" id="PTHR42743:SF11">
    <property type="entry name" value="AMINODEOXYCHORISMATE LYASE"/>
    <property type="match status" value="1"/>
</dbReference>
<dbReference type="RefSeq" id="WP_198306527.1">
    <property type="nucleotide sequence ID" value="NZ_CP022121.1"/>
</dbReference>
<sequence length="241" mass="27593">MKEKNMILDDGFMFGLGAFETILIKNGQAVFLCEHLKRLSSALRVLKIKQDIKGSDVLAYIEQNNLNNTALKIMVSEENIFFTVRDSGYKEDDFQKGMRIGISPIIRNETSPFTYLKSLNFADNIWEKRQAKESGYDEPLFLNTKGEITEGATSNIFFVKGNDLYTPDLKCGMINGIVRGYVIEKYDAFETIISQNEVQEFDEIFITNSLLGIMPIVQFEDLELSIGKITCQIRQEYERDI</sequence>
<dbReference type="SUPFAM" id="SSF56752">
    <property type="entry name" value="D-aminoacid aminotransferase-like PLP-dependent enzymes"/>
    <property type="match status" value="1"/>
</dbReference>
<dbReference type="InterPro" id="IPR018300">
    <property type="entry name" value="Aminotrans_IV_CS"/>
</dbReference>